<dbReference type="OrthoDB" id="9109650at2"/>
<evidence type="ECO:0000259" key="6">
    <source>
        <dbReference type="PROSITE" id="PS50850"/>
    </source>
</evidence>
<dbReference type="PANTHER" id="PTHR23508">
    <property type="entry name" value="CARBOXYLIC ACID TRANSPORTER PROTEIN HOMOLOG"/>
    <property type="match status" value="1"/>
</dbReference>
<feature type="transmembrane region" description="Helical" evidence="5">
    <location>
        <begin position="87"/>
        <end position="105"/>
    </location>
</feature>
<reference evidence="7 8" key="1">
    <citation type="submission" date="2017-05" db="EMBL/GenBank/DDBJ databases">
        <title>Isolation of Rhodococcus sp. S2-17 biodegrading of BP-3.</title>
        <authorList>
            <person name="Lee Y."/>
            <person name="Kim K.H."/>
            <person name="Chun B.H."/>
            <person name="Jung H.S."/>
            <person name="Jeon C.O."/>
        </authorList>
    </citation>
    <scope>NUCLEOTIDE SEQUENCE [LARGE SCALE GENOMIC DNA]</scope>
    <source>
        <strain evidence="7 8">S2-17</strain>
    </source>
</reference>
<dbReference type="InterPro" id="IPR020846">
    <property type="entry name" value="MFS_dom"/>
</dbReference>
<dbReference type="SUPFAM" id="SSF103473">
    <property type="entry name" value="MFS general substrate transporter"/>
    <property type="match status" value="1"/>
</dbReference>
<proteinExistence type="predicted"/>
<sequence>MNVETTATRRHTRITLYQMGIVALCVTLNALEGYDIFVIGYVLPRLPDDFATSADKGYLVSAALVGIGIGSFFLSRLADVVGRRPTLLAALAVNTVGLIGSYLAPNYSTLLASRFIVGLAVGVIAILAVVVSQEHLPTSLRSLGVGVVMFGYPLGGLLAGIADTTIVDQWRTLFAVAATLSVVALVATAVGIPATIPFLRRSADPMRSKRAALLAQRIHVNDASPAPGAESVPHAPRLLAPDVRTTTLLLCLAYPFATATYYFIGTLDAATHHGCNA</sequence>
<dbReference type="GO" id="GO:0046943">
    <property type="term" value="F:carboxylic acid transmembrane transporter activity"/>
    <property type="evidence" value="ECO:0007669"/>
    <property type="project" value="TreeGrafter"/>
</dbReference>
<accession>A0A2S2BW69</accession>
<dbReference type="Proteomes" id="UP000245711">
    <property type="component" value="Chromosome"/>
</dbReference>
<feature type="transmembrane region" description="Helical" evidence="5">
    <location>
        <begin position="21"/>
        <end position="43"/>
    </location>
</feature>
<dbReference type="RefSeq" id="WP_109330369.1">
    <property type="nucleotide sequence ID" value="NZ_CP021354.1"/>
</dbReference>
<evidence type="ECO:0000313" key="7">
    <source>
        <dbReference type="EMBL" id="AWK72877.1"/>
    </source>
</evidence>
<feature type="domain" description="Major facilitator superfamily (MFS) profile" evidence="6">
    <location>
        <begin position="21"/>
        <end position="277"/>
    </location>
</feature>
<dbReference type="GO" id="GO:0005886">
    <property type="term" value="C:plasma membrane"/>
    <property type="evidence" value="ECO:0007669"/>
    <property type="project" value="UniProtKB-SubCell"/>
</dbReference>
<keyword evidence="2 5" id="KW-0812">Transmembrane</keyword>
<dbReference type="PANTHER" id="PTHR23508:SF10">
    <property type="entry name" value="CARBOXYLIC ACID TRANSPORTER PROTEIN HOMOLOG"/>
    <property type="match status" value="1"/>
</dbReference>
<feature type="transmembrane region" description="Helical" evidence="5">
    <location>
        <begin position="58"/>
        <end position="75"/>
    </location>
</feature>
<organism evidence="7 8">
    <name type="scientific">Rhodococcus oxybenzonivorans</name>
    <dbReference type="NCBI Taxonomy" id="1990687"/>
    <lineage>
        <taxon>Bacteria</taxon>
        <taxon>Bacillati</taxon>
        <taxon>Actinomycetota</taxon>
        <taxon>Actinomycetes</taxon>
        <taxon>Mycobacteriales</taxon>
        <taxon>Nocardiaceae</taxon>
        <taxon>Rhodococcus</taxon>
    </lineage>
</organism>
<keyword evidence="3 5" id="KW-1133">Transmembrane helix</keyword>
<dbReference type="Pfam" id="PF07690">
    <property type="entry name" value="MFS_1"/>
    <property type="match status" value="1"/>
</dbReference>
<evidence type="ECO:0000256" key="2">
    <source>
        <dbReference type="ARBA" id="ARBA00022692"/>
    </source>
</evidence>
<keyword evidence="4 5" id="KW-0472">Membrane</keyword>
<feature type="transmembrane region" description="Helical" evidence="5">
    <location>
        <begin position="143"/>
        <end position="162"/>
    </location>
</feature>
<dbReference type="AlphaFoldDB" id="A0A2S2BW69"/>
<dbReference type="EMBL" id="CP021354">
    <property type="protein sequence ID" value="AWK72877.1"/>
    <property type="molecule type" value="Genomic_DNA"/>
</dbReference>
<comment type="subcellular location">
    <subcellularLocation>
        <location evidence="1">Cell membrane</location>
        <topology evidence="1">Multi-pass membrane protein</topology>
    </subcellularLocation>
</comment>
<dbReference type="PROSITE" id="PS00216">
    <property type="entry name" value="SUGAR_TRANSPORT_1"/>
    <property type="match status" value="1"/>
</dbReference>
<feature type="transmembrane region" description="Helical" evidence="5">
    <location>
        <begin position="111"/>
        <end position="131"/>
    </location>
</feature>
<gene>
    <name evidence="7" type="ORF">CBI38_16285</name>
</gene>
<name>A0A2S2BW69_9NOCA</name>
<evidence type="ECO:0000256" key="4">
    <source>
        <dbReference type="ARBA" id="ARBA00023136"/>
    </source>
</evidence>
<evidence type="ECO:0000256" key="1">
    <source>
        <dbReference type="ARBA" id="ARBA00004651"/>
    </source>
</evidence>
<dbReference type="InterPro" id="IPR005829">
    <property type="entry name" value="Sugar_transporter_CS"/>
</dbReference>
<protein>
    <recommendedName>
        <fullName evidence="6">Major facilitator superfamily (MFS) profile domain-containing protein</fullName>
    </recommendedName>
</protein>
<feature type="transmembrane region" description="Helical" evidence="5">
    <location>
        <begin position="174"/>
        <end position="199"/>
    </location>
</feature>
<dbReference type="InterPro" id="IPR011701">
    <property type="entry name" value="MFS"/>
</dbReference>
<evidence type="ECO:0000256" key="5">
    <source>
        <dbReference type="SAM" id="Phobius"/>
    </source>
</evidence>
<dbReference type="PROSITE" id="PS50850">
    <property type="entry name" value="MFS"/>
    <property type="match status" value="1"/>
</dbReference>
<dbReference type="Gene3D" id="1.20.1250.20">
    <property type="entry name" value="MFS general substrate transporter like domains"/>
    <property type="match status" value="1"/>
</dbReference>
<dbReference type="InterPro" id="IPR036259">
    <property type="entry name" value="MFS_trans_sf"/>
</dbReference>
<keyword evidence="8" id="KW-1185">Reference proteome</keyword>
<evidence type="ECO:0000313" key="8">
    <source>
        <dbReference type="Proteomes" id="UP000245711"/>
    </source>
</evidence>
<dbReference type="KEGG" id="roz:CBI38_16285"/>
<evidence type="ECO:0000256" key="3">
    <source>
        <dbReference type="ARBA" id="ARBA00022989"/>
    </source>
</evidence>